<reference evidence="1" key="1">
    <citation type="submission" date="2022-12" db="EMBL/GenBank/DDBJ databases">
        <authorList>
            <person name="Petersen C."/>
        </authorList>
    </citation>
    <scope>NUCLEOTIDE SEQUENCE</scope>
    <source>
        <strain evidence="1">IBT 15544</strain>
    </source>
</reference>
<sequence length="78" mass="9364">MEADHHRSHHSSILVHSWYLGIFWWRSSDRRSNPELDPWMYKEHKDQRDTFYHTDAGNLDEAVNMSDHMNVAADRRGI</sequence>
<comment type="caution">
    <text evidence="1">The sequence shown here is derived from an EMBL/GenBank/DDBJ whole genome shotgun (WGS) entry which is preliminary data.</text>
</comment>
<proteinExistence type="predicted"/>
<dbReference type="RefSeq" id="XP_058308755.1">
    <property type="nucleotide sequence ID" value="XM_058452217.1"/>
</dbReference>
<evidence type="ECO:0000313" key="1">
    <source>
        <dbReference type="EMBL" id="KAJ5204276.1"/>
    </source>
</evidence>
<keyword evidence="2" id="KW-1185">Reference proteome</keyword>
<evidence type="ECO:0000313" key="2">
    <source>
        <dbReference type="Proteomes" id="UP001150904"/>
    </source>
</evidence>
<accession>A0A9W9T048</accession>
<organism evidence="1 2">
    <name type="scientific">Penicillium cinerascens</name>
    <dbReference type="NCBI Taxonomy" id="70096"/>
    <lineage>
        <taxon>Eukaryota</taxon>
        <taxon>Fungi</taxon>
        <taxon>Dikarya</taxon>
        <taxon>Ascomycota</taxon>
        <taxon>Pezizomycotina</taxon>
        <taxon>Eurotiomycetes</taxon>
        <taxon>Eurotiomycetidae</taxon>
        <taxon>Eurotiales</taxon>
        <taxon>Aspergillaceae</taxon>
        <taxon>Penicillium</taxon>
    </lineage>
</organism>
<dbReference type="EMBL" id="JAPQKR010000012">
    <property type="protein sequence ID" value="KAJ5204276.1"/>
    <property type="molecule type" value="Genomic_DNA"/>
</dbReference>
<dbReference type="Proteomes" id="UP001150904">
    <property type="component" value="Unassembled WGS sequence"/>
</dbReference>
<dbReference type="AlphaFoldDB" id="A0A9W9T048"/>
<dbReference type="GeneID" id="83179518"/>
<gene>
    <name evidence="1" type="ORF">N7498_005155</name>
</gene>
<name>A0A9W9T048_9EURO</name>
<reference evidence="1" key="2">
    <citation type="journal article" date="2023" name="IMA Fungus">
        <title>Comparative genomic study of the Penicillium genus elucidates a diverse pangenome and 15 lateral gene transfer events.</title>
        <authorList>
            <person name="Petersen C."/>
            <person name="Sorensen T."/>
            <person name="Nielsen M.R."/>
            <person name="Sondergaard T.E."/>
            <person name="Sorensen J.L."/>
            <person name="Fitzpatrick D.A."/>
            <person name="Frisvad J.C."/>
            <person name="Nielsen K.L."/>
        </authorList>
    </citation>
    <scope>NUCLEOTIDE SEQUENCE</scope>
    <source>
        <strain evidence="1">IBT 15544</strain>
    </source>
</reference>
<protein>
    <submittedName>
        <fullName evidence="1">Uncharacterized protein</fullName>
    </submittedName>
</protein>